<evidence type="ECO:0000313" key="3">
    <source>
        <dbReference type="Proteomes" id="UP000006753"/>
    </source>
</evidence>
<keyword evidence="3" id="KW-1185">Reference proteome</keyword>
<name>K1X8B9_MARBU</name>
<proteinExistence type="predicted"/>
<feature type="compositionally biased region" description="Low complexity" evidence="1">
    <location>
        <begin position="529"/>
        <end position="538"/>
    </location>
</feature>
<dbReference type="AlphaFoldDB" id="K1X8B9"/>
<feature type="compositionally biased region" description="Basic and acidic residues" evidence="1">
    <location>
        <begin position="580"/>
        <end position="598"/>
    </location>
</feature>
<feature type="compositionally biased region" description="Polar residues" evidence="1">
    <location>
        <begin position="88"/>
        <end position="107"/>
    </location>
</feature>
<feature type="compositionally biased region" description="Polar residues" evidence="1">
    <location>
        <begin position="150"/>
        <end position="163"/>
    </location>
</feature>
<dbReference type="OMA" id="WHHAQAS"/>
<dbReference type="STRING" id="1072389.K1X8B9"/>
<feature type="compositionally biased region" description="Polar residues" evidence="1">
    <location>
        <begin position="233"/>
        <end position="242"/>
    </location>
</feature>
<feature type="compositionally biased region" description="Polar residues" evidence="1">
    <location>
        <begin position="129"/>
        <end position="140"/>
    </location>
</feature>
<dbReference type="eggNOG" id="ENOG502QS87">
    <property type="taxonomic scope" value="Eukaryota"/>
</dbReference>
<feature type="region of interest" description="Disordered" evidence="1">
    <location>
        <begin position="561"/>
        <end position="641"/>
    </location>
</feature>
<dbReference type="HOGENOM" id="CLU_490974_0_0_1"/>
<feature type="compositionally biased region" description="Pro residues" evidence="1">
    <location>
        <begin position="186"/>
        <end position="196"/>
    </location>
</feature>
<feature type="compositionally biased region" description="Basic and acidic residues" evidence="1">
    <location>
        <begin position="108"/>
        <end position="123"/>
    </location>
</feature>
<feature type="compositionally biased region" description="Polar residues" evidence="1">
    <location>
        <begin position="420"/>
        <end position="429"/>
    </location>
</feature>
<feature type="compositionally biased region" description="Basic and acidic residues" evidence="1">
    <location>
        <begin position="375"/>
        <end position="386"/>
    </location>
</feature>
<feature type="compositionally biased region" description="Basic and acidic residues" evidence="1">
    <location>
        <begin position="623"/>
        <end position="641"/>
    </location>
</feature>
<dbReference type="GeneID" id="18756359"/>
<feature type="compositionally biased region" description="Basic and acidic residues" evidence="1">
    <location>
        <begin position="357"/>
        <end position="367"/>
    </location>
</feature>
<dbReference type="Proteomes" id="UP000006753">
    <property type="component" value="Unassembled WGS sequence"/>
</dbReference>
<gene>
    <name evidence="2" type="ORF">MBM_00424</name>
</gene>
<feature type="region of interest" description="Disordered" evidence="1">
    <location>
        <begin position="214"/>
        <end position="546"/>
    </location>
</feature>
<feature type="compositionally biased region" description="Low complexity" evidence="1">
    <location>
        <begin position="214"/>
        <end position="232"/>
    </location>
</feature>
<dbReference type="InParanoid" id="K1X8B9"/>
<evidence type="ECO:0000256" key="1">
    <source>
        <dbReference type="SAM" id="MobiDB-lite"/>
    </source>
</evidence>
<feature type="compositionally biased region" description="Low complexity" evidence="1">
    <location>
        <begin position="601"/>
        <end position="615"/>
    </location>
</feature>
<feature type="compositionally biased region" description="Basic residues" evidence="1">
    <location>
        <begin position="44"/>
        <end position="53"/>
    </location>
</feature>
<reference evidence="2 3" key="1">
    <citation type="journal article" date="2012" name="BMC Genomics">
        <title>Sequencing the genome of Marssonina brunnea reveals fungus-poplar co-evolution.</title>
        <authorList>
            <person name="Zhu S."/>
            <person name="Cao Y.-Z."/>
            <person name="Jiang C."/>
            <person name="Tan B.-Y."/>
            <person name="Wang Z."/>
            <person name="Feng S."/>
            <person name="Zhang L."/>
            <person name="Su X.-H."/>
            <person name="Brejova B."/>
            <person name="Vinar T."/>
            <person name="Xu M."/>
            <person name="Wang M.-X."/>
            <person name="Zhang S.-G."/>
            <person name="Huang M.-R."/>
            <person name="Wu R."/>
            <person name="Zhou Y."/>
        </authorList>
    </citation>
    <scope>NUCLEOTIDE SEQUENCE [LARGE SCALE GENOMIC DNA]</scope>
    <source>
        <strain evidence="2 3">MB_m1</strain>
    </source>
</reference>
<dbReference type="EMBL" id="JH921428">
    <property type="protein sequence ID" value="EKD21311.1"/>
    <property type="molecule type" value="Genomic_DNA"/>
</dbReference>
<evidence type="ECO:0000313" key="2">
    <source>
        <dbReference type="EMBL" id="EKD21311.1"/>
    </source>
</evidence>
<dbReference type="OrthoDB" id="4898142at2759"/>
<feature type="compositionally biased region" description="Basic and acidic residues" evidence="1">
    <location>
        <begin position="517"/>
        <end position="526"/>
    </location>
</feature>
<dbReference type="KEGG" id="mbe:MBM_00424"/>
<accession>K1X8B9</accession>
<feature type="region of interest" description="Disordered" evidence="1">
    <location>
        <begin position="1"/>
        <end position="201"/>
    </location>
</feature>
<protein>
    <submittedName>
        <fullName evidence="2">Uncharacterized protein</fullName>
    </submittedName>
</protein>
<organism evidence="2 3">
    <name type="scientific">Marssonina brunnea f. sp. multigermtubi (strain MB_m1)</name>
    <name type="common">Marssonina leaf spot fungus</name>
    <dbReference type="NCBI Taxonomy" id="1072389"/>
    <lineage>
        <taxon>Eukaryota</taxon>
        <taxon>Fungi</taxon>
        <taxon>Dikarya</taxon>
        <taxon>Ascomycota</taxon>
        <taxon>Pezizomycotina</taxon>
        <taxon>Leotiomycetes</taxon>
        <taxon>Helotiales</taxon>
        <taxon>Drepanopezizaceae</taxon>
        <taxon>Drepanopeziza</taxon>
    </lineage>
</organism>
<feature type="compositionally biased region" description="Basic and acidic residues" evidence="1">
    <location>
        <begin position="291"/>
        <end position="307"/>
    </location>
</feature>
<sequence>MGSDKARPAYVEDVDDSSGRPVRGSRKTAAVKPKVYYHEEPVRDRRKSTKQRRSQSDAADVLEQKAMATAQHVEIQREVKKPDRRKSLSASTKTPGKSSRASSSQENHISREVERPRSSRDPRNFGIPTPTTATRPSNDVQPIPFRPRALTSQTYPRPISVQTAGGGGYTQGPPLSMSAYYQQPPVVTPSYPPPTPDSSYMQYAAPQQQAQYVQPPQYQYAQHQQFSQAPQYTMSPQSQLPSAAQGDGYFAPRASSRPLSARFDPIPRSSTAFEPRASDLNPRTKSVFGGRDSRPRSDYDPAYHDDGYASAADGATVRKSERRGSIRVPSSTAKMSKAEADCIAMPPPPRPTGILRRSTEYHVDPKSDPAVGSYYEREDRSEERVAPRARRPSPSRHSVSYDTESVRVEAANSSRRRQSSHGIPSSADGSSEYAATSGHEARHETKSTRGPKSAYETKMSQAQAYQGASGEYDAKLDQAQAYQDDVGGGPSIPLTAELLRRQQRKHGGSSRGTKSSASRDDSDYKKSATTRTTRSGSGDNEENVTIKVVGQARVMVGGTQIDCADGGEIRVQRQKSLHNGSERSSSEYGARRIEDRQSRVSRPSGQSRMSSSGESYTQTPDYPRQRERERERDRGRDDNYL</sequence>